<organism evidence="1 2">
    <name type="scientific">Pseudanabaena galeata UHCC 0370</name>
    <dbReference type="NCBI Taxonomy" id="3110310"/>
    <lineage>
        <taxon>Bacteria</taxon>
        <taxon>Bacillati</taxon>
        <taxon>Cyanobacteriota</taxon>
        <taxon>Cyanophyceae</taxon>
        <taxon>Pseudanabaenales</taxon>
        <taxon>Pseudanabaenaceae</taxon>
        <taxon>Pseudanabaena</taxon>
    </lineage>
</organism>
<gene>
    <name evidence="1" type="ORF">VB774_20035</name>
</gene>
<name>A0ABU5TR05_9CYAN</name>
<protein>
    <submittedName>
        <fullName evidence="1">Uncharacterized protein</fullName>
    </submittedName>
</protein>
<comment type="caution">
    <text evidence="1">The sequence shown here is derived from an EMBL/GenBank/DDBJ whole genome shotgun (WGS) entry which is preliminary data.</text>
</comment>
<dbReference type="EMBL" id="JAYGIE010000103">
    <property type="protein sequence ID" value="MEA5479923.1"/>
    <property type="molecule type" value="Genomic_DNA"/>
</dbReference>
<dbReference type="RefSeq" id="WP_323263056.1">
    <property type="nucleotide sequence ID" value="NZ_JAYGIE010000103.1"/>
</dbReference>
<reference evidence="1 2" key="1">
    <citation type="submission" date="2023-12" db="EMBL/GenBank/DDBJ databases">
        <title>Baltic Sea Cyanobacteria.</title>
        <authorList>
            <person name="Delbaje E."/>
            <person name="Fewer D.P."/>
            <person name="Shishido T.K."/>
        </authorList>
    </citation>
    <scope>NUCLEOTIDE SEQUENCE [LARGE SCALE GENOMIC DNA]</scope>
    <source>
        <strain evidence="1 2">UHCC 0370</strain>
    </source>
</reference>
<evidence type="ECO:0000313" key="1">
    <source>
        <dbReference type="EMBL" id="MEA5479923.1"/>
    </source>
</evidence>
<accession>A0ABU5TR05</accession>
<keyword evidence="2" id="KW-1185">Reference proteome</keyword>
<evidence type="ECO:0000313" key="2">
    <source>
        <dbReference type="Proteomes" id="UP001301388"/>
    </source>
</evidence>
<sequence>MSDKLVIGVKDAQTAEELQRELASLGIQIQRYHPKQVIAFGASIKVGPVGADFTPKEFLELLEGLGPAVVNALFNTLEKFCGRVTLLVNGEQKDISQEKMHSVFAAFSKKYPV</sequence>
<proteinExistence type="predicted"/>
<dbReference type="Proteomes" id="UP001301388">
    <property type="component" value="Unassembled WGS sequence"/>
</dbReference>